<dbReference type="Gene3D" id="2.30.40.10">
    <property type="entry name" value="Urease, subunit C, domain 1"/>
    <property type="match status" value="1"/>
</dbReference>
<dbReference type="InterPro" id="IPR006680">
    <property type="entry name" value="Amidohydro-rel"/>
</dbReference>
<organism evidence="3 4">
    <name type="scientific">Clostridium malenominatum</name>
    <dbReference type="NCBI Taxonomy" id="1539"/>
    <lineage>
        <taxon>Bacteria</taxon>
        <taxon>Bacillati</taxon>
        <taxon>Bacillota</taxon>
        <taxon>Clostridia</taxon>
        <taxon>Eubacteriales</taxon>
        <taxon>Clostridiaceae</taxon>
        <taxon>Clostridium</taxon>
    </lineage>
</organism>
<comment type="caution">
    <text evidence="3">The sequence shown here is derived from an EMBL/GenBank/DDBJ whole genome shotgun (WGS) entry which is preliminary data.</text>
</comment>
<proteinExistence type="predicted"/>
<dbReference type="PANTHER" id="PTHR43794">
    <property type="entry name" value="AMINOHYDROLASE SSNA-RELATED"/>
    <property type="match status" value="1"/>
</dbReference>
<accession>A0ABP3UEC6</accession>
<dbReference type="SUPFAM" id="SSF51338">
    <property type="entry name" value="Composite domain of metallo-dependent hydrolases"/>
    <property type="match status" value="1"/>
</dbReference>
<dbReference type="InterPro" id="IPR050287">
    <property type="entry name" value="MTA/SAH_deaminase"/>
</dbReference>
<dbReference type="RefSeq" id="WP_343770506.1">
    <property type="nucleotide sequence ID" value="NZ_BAAACF010000003.1"/>
</dbReference>
<evidence type="ECO:0000313" key="3">
    <source>
        <dbReference type="EMBL" id="GAA0728423.1"/>
    </source>
</evidence>
<dbReference type="Proteomes" id="UP001500339">
    <property type="component" value="Unassembled WGS sequence"/>
</dbReference>
<name>A0ABP3UEC6_9CLOT</name>
<dbReference type="Pfam" id="PF01979">
    <property type="entry name" value="Amidohydro_1"/>
    <property type="match status" value="1"/>
</dbReference>
<evidence type="ECO:0000259" key="2">
    <source>
        <dbReference type="Pfam" id="PF01979"/>
    </source>
</evidence>
<protein>
    <submittedName>
        <fullName evidence="3">Amidohydrolase</fullName>
    </submittedName>
</protein>
<feature type="domain" description="Amidohydrolase-related" evidence="2">
    <location>
        <begin position="58"/>
        <end position="397"/>
    </location>
</feature>
<dbReference type="InterPro" id="IPR032466">
    <property type="entry name" value="Metal_Hydrolase"/>
</dbReference>
<dbReference type="InterPro" id="IPR011059">
    <property type="entry name" value="Metal-dep_hydrolase_composite"/>
</dbReference>
<dbReference type="SUPFAM" id="SSF51556">
    <property type="entry name" value="Metallo-dependent hydrolases"/>
    <property type="match status" value="1"/>
</dbReference>
<dbReference type="Gene3D" id="3.20.20.140">
    <property type="entry name" value="Metal-dependent hydrolases"/>
    <property type="match status" value="1"/>
</dbReference>
<dbReference type="PANTHER" id="PTHR43794:SF11">
    <property type="entry name" value="AMIDOHYDROLASE-RELATED DOMAIN-CONTAINING PROTEIN"/>
    <property type="match status" value="1"/>
</dbReference>
<evidence type="ECO:0000256" key="1">
    <source>
        <dbReference type="ARBA" id="ARBA00022801"/>
    </source>
</evidence>
<reference evidence="4" key="1">
    <citation type="journal article" date="2019" name="Int. J. Syst. Evol. Microbiol.">
        <title>The Global Catalogue of Microorganisms (GCM) 10K type strain sequencing project: providing services to taxonomists for standard genome sequencing and annotation.</title>
        <authorList>
            <consortium name="The Broad Institute Genomics Platform"/>
            <consortium name="The Broad Institute Genome Sequencing Center for Infectious Disease"/>
            <person name="Wu L."/>
            <person name="Ma J."/>
        </authorList>
    </citation>
    <scope>NUCLEOTIDE SEQUENCE [LARGE SCALE GENOMIC DNA]</scope>
    <source>
        <strain evidence="4">JCM 1405</strain>
    </source>
</reference>
<sequence length="434" mass="49477">MFKDFYKWDMLLRDCNIIDEKGNTKSGSNIYILNGKINKISEEYEEGAKEVVDCKNYYVTPGFVNLHTHVPMNILKGLAEDVNINDWFNTEIFPYESKLNPMDVYYGALLGISEMIDSGVTAFADHYLFADKICDAVIQSGIRGDIAPTIFGLADNYEDILDEASELIEKRRNESGRLKLRIGPHAPYTCPQDRLEKIIKRAEELEVGIHIHVSETEEQVSQSLDVHGKTPFQMLYEAGGFKRPLIIAHGLWVEEEDFKYINDKSYFAICPKTYMKLGMGKGKVWDNYDKLPLCIGTDGAASSNTLNPLEQLRFLALIGKFENRAEDFKLKHMWEILMRGHKALNFNTGELKEGFNADLLIWDLNMTNTYPNYNPLASIIYSAESKNIIHSIVEGKFIKKNGEVLFKNEFIWSEIGAVSKKIVDRGKGINKVSY</sequence>
<evidence type="ECO:0000313" key="4">
    <source>
        <dbReference type="Proteomes" id="UP001500339"/>
    </source>
</evidence>
<keyword evidence="1" id="KW-0378">Hydrolase</keyword>
<gene>
    <name evidence="3" type="ORF">GCM10008905_27280</name>
</gene>
<dbReference type="EMBL" id="BAAACF010000003">
    <property type="protein sequence ID" value="GAA0728423.1"/>
    <property type="molecule type" value="Genomic_DNA"/>
</dbReference>
<keyword evidence="4" id="KW-1185">Reference proteome</keyword>